<accession>A0A4V6KVY3</accession>
<keyword evidence="13" id="KW-0003">3Fe-4S</keyword>
<proteinExistence type="inferred from homology"/>
<comment type="pathway">
    <text evidence="14">Amino-acid biosynthesis.</text>
</comment>
<evidence type="ECO:0000256" key="12">
    <source>
        <dbReference type="ARBA" id="ARBA00023164"/>
    </source>
</evidence>
<dbReference type="InterPro" id="IPR050711">
    <property type="entry name" value="ET-N_metabolism_enzyme"/>
</dbReference>
<dbReference type="GO" id="GO:0051538">
    <property type="term" value="F:3 iron, 4 sulfur cluster binding"/>
    <property type="evidence" value="ECO:0007669"/>
    <property type="project" value="UniProtKB-KW"/>
</dbReference>
<comment type="similarity">
    <text evidence="3">Belongs to the glutamate synthase family.</text>
</comment>
<dbReference type="InterPro" id="IPR029055">
    <property type="entry name" value="Ntn_hydrolases_N"/>
</dbReference>
<keyword evidence="5" id="KW-0285">Flavoprotein</keyword>
<dbReference type="GO" id="GO:0004355">
    <property type="term" value="F:glutamate synthase (NADPH) activity"/>
    <property type="evidence" value="ECO:0007669"/>
    <property type="project" value="UniProtKB-EC"/>
</dbReference>
<name>A0A4V6KVY3_SERFO</name>
<evidence type="ECO:0000256" key="7">
    <source>
        <dbReference type="ARBA" id="ARBA00022723"/>
    </source>
</evidence>
<comment type="cofactor">
    <cofactor evidence="1">
        <name>FMN</name>
        <dbReference type="ChEBI" id="CHEBI:58210"/>
    </cofactor>
</comment>
<evidence type="ECO:0000256" key="5">
    <source>
        <dbReference type="ARBA" id="ARBA00022630"/>
    </source>
</evidence>
<evidence type="ECO:0000256" key="10">
    <source>
        <dbReference type="ARBA" id="ARBA00023004"/>
    </source>
</evidence>
<dbReference type="EC" id="1.4.1.13" evidence="16"/>
<dbReference type="AlphaFoldDB" id="A0A4V6KVY3"/>
<protein>
    <submittedName>
        <fullName evidence="16">Glutamate synthase [NADPH] large chain</fullName>
        <ecNumber evidence="16">1.4.1.13</ecNumber>
    </submittedName>
</protein>
<dbReference type="EMBL" id="CABEEZ010000133">
    <property type="protein sequence ID" value="VTR55238.1"/>
    <property type="molecule type" value="Genomic_DNA"/>
</dbReference>
<evidence type="ECO:0000256" key="9">
    <source>
        <dbReference type="ARBA" id="ARBA00023002"/>
    </source>
</evidence>
<keyword evidence="12" id="KW-0314">Glutamate biosynthesis</keyword>
<gene>
    <name evidence="16" type="primary">gltB_3</name>
    <name evidence="16" type="ORF">NCTC12965_06926</name>
</gene>
<dbReference type="GO" id="GO:0046872">
    <property type="term" value="F:metal ion binding"/>
    <property type="evidence" value="ECO:0007669"/>
    <property type="project" value="UniProtKB-KW"/>
</dbReference>
<keyword evidence="4" id="KW-0028">Amino-acid biosynthesis</keyword>
<reference evidence="16" key="1">
    <citation type="submission" date="2019-05" db="EMBL/GenBank/DDBJ databases">
        <authorList>
            <consortium name="Pathogen Informatics"/>
        </authorList>
    </citation>
    <scope>NUCLEOTIDE SEQUENCE [LARGE SCALE GENOMIC DNA]</scope>
    <source>
        <strain evidence="16">NCTC12965</strain>
    </source>
</reference>
<organism evidence="16">
    <name type="scientific">Serratia fonticola</name>
    <dbReference type="NCBI Taxonomy" id="47917"/>
    <lineage>
        <taxon>Bacteria</taxon>
        <taxon>Pseudomonadati</taxon>
        <taxon>Pseudomonadota</taxon>
        <taxon>Gammaproteobacteria</taxon>
        <taxon>Enterobacterales</taxon>
        <taxon>Yersiniaceae</taxon>
        <taxon>Serratia</taxon>
    </lineage>
</organism>
<dbReference type="GO" id="GO:0006537">
    <property type="term" value="P:glutamate biosynthetic process"/>
    <property type="evidence" value="ECO:0007669"/>
    <property type="project" value="UniProtKB-KW"/>
</dbReference>
<dbReference type="InterPro" id="IPR013785">
    <property type="entry name" value="Aldolase_TIM"/>
</dbReference>
<dbReference type="SUPFAM" id="SSF56235">
    <property type="entry name" value="N-terminal nucleophile aminohydrolases (Ntn hydrolases)"/>
    <property type="match status" value="1"/>
</dbReference>
<evidence type="ECO:0000256" key="4">
    <source>
        <dbReference type="ARBA" id="ARBA00022605"/>
    </source>
</evidence>
<dbReference type="Pfam" id="PF00310">
    <property type="entry name" value="GATase_2"/>
    <property type="match status" value="1"/>
</dbReference>
<evidence type="ECO:0000256" key="13">
    <source>
        <dbReference type="ARBA" id="ARBA00023291"/>
    </source>
</evidence>
<evidence type="ECO:0000259" key="15">
    <source>
        <dbReference type="Pfam" id="PF00310"/>
    </source>
</evidence>
<dbReference type="Gene3D" id="3.60.20.10">
    <property type="entry name" value="Glutamine Phosphoribosylpyrophosphate, subunit 1, domain 1"/>
    <property type="match status" value="1"/>
</dbReference>
<evidence type="ECO:0000256" key="3">
    <source>
        <dbReference type="ARBA" id="ARBA00009716"/>
    </source>
</evidence>
<evidence type="ECO:0000256" key="1">
    <source>
        <dbReference type="ARBA" id="ARBA00001917"/>
    </source>
</evidence>
<evidence type="ECO:0000313" key="16">
    <source>
        <dbReference type="EMBL" id="VTR55238.1"/>
    </source>
</evidence>
<keyword evidence="11" id="KW-0411">Iron-sulfur</keyword>
<keyword evidence="8" id="KW-0315">Glutamine amidotransferase</keyword>
<dbReference type="GO" id="GO:0019676">
    <property type="term" value="P:ammonia assimilation cycle"/>
    <property type="evidence" value="ECO:0007669"/>
    <property type="project" value="TreeGrafter"/>
</dbReference>
<keyword evidence="7" id="KW-0479">Metal-binding</keyword>
<dbReference type="PANTHER" id="PTHR11938:SF148">
    <property type="entry name" value="GLUTAMATE SYNTHASE [NADPH] LARGE CHAIN"/>
    <property type="match status" value="1"/>
</dbReference>
<evidence type="ECO:0000256" key="2">
    <source>
        <dbReference type="ARBA" id="ARBA00001927"/>
    </source>
</evidence>
<evidence type="ECO:0000256" key="8">
    <source>
        <dbReference type="ARBA" id="ARBA00022962"/>
    </source>
</evidence>
<keyword evidence="9 16" id="KW-0560">Oxidoreductase</keyword>
<dbReference type="PANTHER" id="PTHR11938">
    <property type="entry name" value="FAD NADPH DEHYDROGENASE/OXIDOREDUCTASE"/>
    <property type="match status" value="1"/>
</dbReference>
<comment type="cofactor">
    <cofactor evidence="2">
        <name>[3Fe-4S] cluster</name>
        <dbReference type="ChEBI" id="CHEBI:21137"/>
    </cofactor>
</comment>
<dbReference type="Gene3D" id="3.20.20.70">
    <property type="entry name" value="Aldolase class I"/>
    <property type="match status" value="1"/>
</dbReference>
<evidence type="ECO:0000256" key="11">
    <source>
        <dbReference type="ARBA" id="ARBA00023014"/>
    </source>
</evidence>
<sequence length="202" mass="23016">MLELLLAGGMDLIRAMRLLVPPAWQNNPDMDTDLRAFFDFNSMHMEPWDGPAGIVMSDGRYAACNLDRNGLRPARYVITKDKLITCASEVGIWDYQPDEVIEKGRVGPGELMVIDTRSGKILHSAETDNDLKSRHPYKEWMEKNVKRLVPFEDLPEDQVGSRELDDATLETYQKQFGYSSEELDQVIRVLGENRPGSHRFDG</sequence>
<keyword evidence="10" id="KW-0408">Iron</keyword>
<feature type="domain" description="Glutamine amidotransferase type-2" evidence="15">
    <location>
        <begin position="1"/>
        <end position="140"/>
    </location>
</feature>
<evidence type="ECO:0000256" key="6">
    <source>
        <dbReference type="ARBA" id="ARBA00022643"/>
    </source>
</evidence>
<keyword evidence="6" id="KW-0288">FMN</keyword>
<dbReference type="InterPro" id="IPR017932">
    <property type="entry name" value="GATase_2_dom"/>
</dbReference>
<evidence type="ECO:0000256" key="14">
    <source>
        <dbReference type="ARBA" id="ARBA00029440"/>
    </source>
</evidence>